<dbReference type="RefSeq" id="WP_154370645.1">
    <property type="nucleotide sequence ID" value="NZ_WKJJ01000001.1"/>
</dbReference>
<dbReference type="AlphaFoldDB" id="A0A7X2LRU7"/>
<feature type="active site" description="Proton donor" evidence="5 9">
    <location>
        <position position="320"/>
    </location>
</feature>
<evidence type="ECO:0000313" key="15">
    <source>
        <dbReference type="Proteomes" id="UP000446768"/>
    </source>
</evidence>
<dbReference type="UniPathway" id="UPA00258">
    <property type="reaction ID" value="UER00370"/>
</dbReference>
<evidence type="ECO:0000259" key="13">
    <source>
        <dbReference type="PROSITE" id="PS51368"/>
    </source>
</evidence>
<feature type="binding site" evidence="5 10">
    <location>
        <position position="219"/>
    </location>
    <ligand>
        <name>substrate</name>
    </ligand>
</feature>
<feature type="binding site" evidence="5 8">
    <location>
        <position position="272"/>
    </location>
    <ligand>
        <name>Ni(2+)</name>
        <dbReference type="ChEBI" id="CHEBI:49786"/>
        <label>2</label>
    </ligand>
</feature>
<organism evidence="14 15">
    <name type="scientific">Pseudoduganella rivuli</name>
    <dbReference type="NCBI Taxonomy" id="2666085"/>
    <lineage>
        <taxon>Bacteria</taxon>
        <taxon>Pseudomonadati</taxon>
        <taxon>Pseudomonadota</taxon>
        <taxon>Betaproteobacteria</taxon>
        <taxon>Burkholderiales</taxon>
        <taxon>Oxalobacteraceae</taxon>
        <taxon>Telluria group</taxon>
        <taxon>Pseudoduganella</taxon>
    </lineage>
</organism>
<dbReference type="InterPro" id="IPR006680">
    <property type="entry name" value="Amidohydro-rel"/>
</dbReference>
<dbReference type="InterPro" id="IPR050112">
    <property type="entry name" value="Urease_alpha_subunit"/>
</dbReference>
<dbReference type="SUPFAM" id="SSF51338">
    <property type="entry name" value="Composite domain of metallo-dependent hydrolases"/>
    <property type="match status" value="2"/>
</dbReference>
<comment type="PTM">
    <text evidence="5">Carboxylation allows a single lysine to coordinate two nickel ions.</text>
</comment>
<evidence type="ECO:0000256" key="3">
    <source>
        <dbReference type="ARBA" id="ARBA00022723"/>
    </source>
</evidence>
<feature type="modified residue" description="N6-carboxylysine" evidence="5 7">
    <location>
        <position position="217"/>
    </location>
</feature>
<comment type="similarity">
    <text evidence="5 12">Belongs to the metallo-dependent hydrolases superfamily. Urease alpha subunit family.</text>
</comment>
<name>A0A7X2LRU7_9BURK</name>
<keyword evidence="5 10" id="KW-0963">Cytoplasm</keyword>
<comment type="catalytic activity">
    <reaction evidence="5 11">
        <text>urea + 2 H2O + H(+) = hydrogencarbonate + 2 NH4(+)</text>
        <dbReference type="Rhea" id="RHEA:20557"/>
        <dbReference type="ChEBI" id="CHEBI:15377"/>
        <dbReference type="ChEBI" id="CHEBI:15378"/>
        <dbReference type="ChEBI" id="CHEBI:16199"/>
        <dbReference type="ChEBI" id="CHEBI:17544"/>
        <dbReference type="ChEBI" id="CHEBI:28938"/>
        <dbReference type="EC" id="3.5.1.5"/>
    </reaction>
</comment>
<feature type="binding site" description="via carbamate group" evidence="5 8">
    <location>
        <position position="217"/>
    </location>
    <ligand>
        <name>Ni(2+)</name>
        <dbReference type="ChEBI" id="CHEBI:49786"/>
        <label>1</label>
    </ligand>
</feature>
<dbReference type="InterPro" id="IPR017950">
    <property type="entry name" value="Urease_AS"/>
</dbReference>
<dbReference type="PRINTS" id="PR01752">
    <property type="entry name" value="UREASE"/>
</dbReference>
<comment type="caution">
    <text evidence="14">The sequence shown here is derived from an EMBL/GenBank/DDBJ whole genome shotgun (WGS) entry which is preliminary data.</text>
</comment>
<evidence type="ECO:0000256" key="10">
    <source>
        <dbReference type="PROSITE-ProRule" id="PRU00700"/>
    </source>
</evidence>
<dbReference type="PROSITE" id="PS01120">
    <property type="entry name" value="UREASE_1"/>
    <property type="match status" value="1"/>
</dbReference>
<evidence type="ECO:0000256" key="12">
    <source>
        <dbReference type="RuleBase" id="RU004158"/>
    </source>
</evidence>
<dbReference type="PROSITE" id="PS51368">
    <property type="entry name" value="UREASE_3"/>
    <property type="match status" value="1"/>
</dbReference>
<comment type="subunit">
    <text evidence="5">Heterotrimer of UreA (gamma), UreB (beta) and UreC (alpha) subunits. Three heterotrimers associate to form the active enzyme.</text>
</comment>
<dbReference type="InterPro" id="IPR011059">
    <property type="entry name" value="Metal-dep_hydrolase_composite"/>
</dbReference>
<dbReference type="NCBIfam" id="NF009686">
    <property type="entry name" value="PRK13207.1"/>
    <property type="match status" value="1"/>
</dbReference>
<evidence type="ECO:0000256" key="5">
    <source>
        <dbReference type="HAMAP-Rule" id="MF_01953"/>
    </source>
</evidence>
<dbReference type="NCBIfam" id="NF009685">
    <property type="entry name" value="PRK13206.1"/>
    <property type="match status" value="1"/>
</dbReference>
<dbReference type="GO" id="GO:0043419">
    <property type="term" value="P:urea catabolic process"/>
    <property type="evidence" value="ECO:0007669"/>
    <property type="project" value="UniProtKB-UniRule"/>
</dbReference>
<evidence type="ECO:0000313" key="14">
    <source>
        <dbReference type="EMBL" id="MRV70139.1"/>
    </source>
</evidence>
<dbReference type="PANTHER" id="PTHR43440">
    <property type="entry name" value="UREASE"/>
    <property type="match status" value="1"/>
</dbReference>
<dbReference type="Pfam" id="PF00449">
    <property type="entry name" value="Urease_alpha"/>
    <property type="match status" value="1"/>
</dbReference>
<dbReference type="NCBIfam" id="TIGR01792">
    <property type="entry name" value="urease_alph"/>
    <property type="match status" value="1"/>
</dbReference>
<evidence type="ECO:0000256" key="2">
    <source>
        <dbReference type="ARBA" id="ARBA00022596"/>
    </source>
</evidence>
<dbReference type="SUPFAM" id="SSF51556">
    <property type="entry name" value="Metallo-dependent hydrolases"/>
    <property type="match status" value="1"/>
</dbReference>
<accession>A0A7X2LRU7</accession>
<dbReference type="GO" id="GO:0005737">
    <property type="term" value="C:cytoplasm"/>
    <property type="evidence" value="ECO:0007669"/>
    <property type="project" value="UniProtKB-SubCell"/>
</dbReference>
<dbReference type="HAMAP" id="MF_01953">
    <property type="entry name" value="Urease_alpha"/>
    <property type="match status" value="1"/>
</dbReference>
<evidence type="ECO:0000256" key="1">
    <source>
        <dbReference type="ARBA" id="ARBA00004897"/>
    </source>
</evidence>
<proteinExistence type="inferred from homology"/>
<comment type="PTM">
    <text evidence="7">Carbamylation allows a single lysine to coordinate two nickel ions.</text>
</comment>
<dbReference type="InterPro" id="IPR005848">
    <property type="entry name" value="Urease_asu"/>
</dbReference>
<keyword evidence="2 5" id="KW-0533">Nickel</keyword>
<dbReference type="GO" id="GO:0016151">
    <property type="term" value="F:nickel cation binding"/>
    <property type="evidence" value="ECO:0007669"/>
    <property type="project" value="UniProtKB-UniRule"/>
</dbReference>
<comment type="subcellular location">
    <subcellularLocation>
        <location evidence="5 10">Cytoplasm</location>
    </subcellularLocation>
</comment>
<feature type="binding site" evidence="5 8">
    <location>
        <position position="136"/>
    </location>
    <ligand>
        <name>Ni(2+)</name>
        <dbReference type="ChEBI" id="CHEBI:49786"/>
        <label>1</label>
    </ligand>
</feature>
<feature type="domain" description="Urease" evidence="13">
    <location>
        <begin position="129"/>
        <end position="566"/>
    </location>
</feature>
<dbReference type="InterPro" id="IPR032466">
    <property type="entry name" value="Metal_Hydrolase"/>
</dbReference>
<gene>
    <name evidence="5 14" type="primary">ureC</name>
    <name evidence="14" type="ORF">GJ700_00175</name>
</gene>
<feature type="binding site" evidence="5 8">
    <location>
        <position position="360"/>
    </location>
    <ligand>
        <name>Ni(2+)</name>
        <dbReference type="ChEBI" id="CHEBI:49786"/>
        <label>1</label>
    </ligand>
</feature>
<keyword evidence="15" id="KW-1185">Reference proteome</keyword>
<reference evidence="14 15" key="1">
    <citation type="submission" date="2019-11" db="EMBL/GenBank/DDBJ databases">
        <title>Novel species isolated from a subtropical stream in China.</title>
        <authorList>
            <person name="Lu H."/>
        </authorList>
    </citation>
    <scope>NUCLEOTIDE SEQUENCE [LARGE SCALE GENOMIC DNA]</scope>
    <source>
        <strain evidence="14 15">FT92W</strain>
    </source>
</reference>
<keyword evidence="3 5" id="KW-0479">Metal-binding</keyword>
<evidence type="ECO:0000256" key="11">
    <source>
        <dbReference type="RuleBase" id="RU000510"/>
    </source>
</evidence>
<dbReference type="InterPro" id="IPR029754">
    <property type="entry name" value="Urease_Ni-bd"/>
</dbReference>
<protein>
    <recommendedName>
        <fullName evidence="5 6">Urease subunit alpha</fullName>
        <ecNumber evidence="5 6">3.5.1.5</ecNumber>
    </recommendedName>
    <alternativeName>
        <fullName evidence="5">Urea amidohydrolase subunit alpha</fullName>
    </alternativeName>
</protein>
<dbReference type="Pfam" id="PF01979">
    <property type="entry name" value="Amidohydro_1"/>
    <property type="match status" value="1"/>
</dbReference>
<dbReference type="Proteomes" id="UP000446768">
    <property type="component" value="Unassembled WGS sequence"/>
</dbReference>
<dbReference type="PANTHER" id="PTHR43440:SF1">
    <property type="entry name" value="UREASE"/>
    <property type="match status" value="1"/>
</dbReference>
<dbReference type="GO" id="GO:0009039">
    <property type="term" value="F:urease activity"/>
    <property type="evidence" value="ECO:0007669"/>
    <property type="project" value="UniProtKB-UniRule"/>
</dbReference>
<evidence type="ECO:0000256" key="9">
    <source>
        <dbReference type="PIRSR" id="PIRSR611612-52"/>
    </source>
</evidence>
<dbReference type="EC" id="3.5.1.5" evidence="5 6"/>
<keyword evidence="4 5" id="KW-0378">Hydrolase</keyword>
<evidence type="ECO:0000256" key="6">
    <source>
        <dbReference type="NCBIfam" id="TIGR01792"/>
    </source>
</evidence>
<feature type="binding site" description="via carbamate group" evidence="5 8">
    <location>
        <position position="217"/>
    </location>
    <ligand>
        <name>Ni(2+)</name>
        <dbReference type="ChEBI" id="CHEBI:49786"/>
        <label>2</label>
    </ligand>
</feature>
<dbReference type="Gene3D" id="2.30.40.10">
    <property type="entry name" value="Urease, subunit C, domain 1"/>
    <property type="match status" value="1"/>
</dbReference>
<sequence>MATISRAAYAEMYGPTVGDRIRLADTELFIEIEQDYAIYGEEVKFGGGKVIRDGMGQSQRPHAQVMDTVITNAVIIDHWGIVKADIGLKDGLIAAIGKAGNPDIQPGVTIVIGAATEIIAGEGMIVTAGGIDSHIHFICPQQIDEALMSGVTTMIGGGTGPAVGTAATTCTPGPWHIHAMLSAADAFPMNLGFLGKGNVSLPLPLEEQIAAGVIGLKLHEDWGSTPAAIDNCLSVADRHDVQVAIHSDTLNEGGFLEHTLAAFKDRTIHTFHTEGAGGGHAPDIIAAVGQGNVLPSSTNPTRPYTVNTLDEHLDMLMVCHHLDAAIAEDVAFAESRIRRETIAAEDILHDIGAISMMSSDSQAMGRVGEVVLRTWQTAHKMKVQRGPLAEDSSRNDNFRVKRYIAKYTINPAITHGVSHVVGSLEPGKLADIVLWKPAFFGVKPSMILKGGMIAAAQMGDPNASIPTPQPVHYRPMFGAFGGGLKKSVTFVSQAAFDAGIGERLKLNKPVMAVKNMRTLRKRDMVHNGLTPVMEVDPETYEVRADGRLLTCDPVAVLPMAQRYFLF</sequence>
<comment type="cofactor">
    <cofactor evidence="5 8 11">
        <name>Ni cation</name>
        <dbReference type="ChEBI" id="CHEBI:25516"/>
    </cofactor>
    <text evidence="5 8 11">Binds 2 nickel ions per subunit.</text>
</comment>
<evidence type="ECO:0000256" key="7">
    <source>
        <dbReference type="PIRSR" id="PIRSR611612-50"/>
    </source>
</evidence>
<dbReference type="InterPro" id="IPR011612">
    <property type="entry name" value="Urease_alpha_N_dom"/>
</dbReference>
<dbReference type="CDD" id="cd00375">
    <property type="entry name" value="Urease_alpha"/>
    <property type="match status" value="1"/>
</dbReference>
<comment type="pathway">
    <text evidence="1 5">Nitrogen metabolism; urea degradation; CO(2) and NH(3) from urea (urease route): step 1/1.</text>
</comment>
<feature type="binding site" evidence="5 8">
    <location>
        <position position="246"/>
    </location>
    <ligand>
        <name>Ni(2+)</name>
        <dbReference type="ChEBI" id="CHEBI:49786"/>
        <label>2</label>
    </ligand>
</feature>
<dbReference type="InterPro" id="IPR017951">
    <property type="entry name" value="Urease_asu_c"/>
</dbReference>
<feature type="binding site" evidence="5 8">
    <location>
        <position position="134"/>
    </location>
    <ligand>
        <name>Ni(2+)</name>
        <dbReference type="ChEBI" id="CHEBI:49786"/>
        <label>1</label>
    </ligand>
</feature>
<evidence type="ECO:0000256" key="4">
    <source>
        <dbReference type="ARBA" id="ARBA00022801"/>
    </source>
</evidence>
<dbReference type="Gene3D" id="3.20.20.140">
    <property type="entry name" value="Metal-dependent hydrolases"/>
    <property type="match status" value="1"/>
</dbReference>
<dbReference type="EMBL" id="WKJJ01000001">
    <property type="protein sequence ID" value="MRV70139.1"/>
    <property type="molecule type" value="Genomic_DNA"/>
</dbReference>
<evidence type="ECO:0000256" key="8">
    <source>
        <dbReference type="PIRSR" id="PIRSR611612-51"/>
    </source>
</evidence>
<dbReference type="PROSITE" id="PS00145">
    <property type="entry name" value="UREASE_2"/>
    <property type="match status" value="1"/>
</dbReference>